<gene>
    <name evidence="2" type="ORF">DCAR_004856</name>
    <name evidence="3" type="ORF">DCAR_0205348</name>
</gene>
<evidence type="ECO:0000256" key="1">
    <source>
        <dbReference type="SAM" id="MobiDB-lite"/>
    </source>
</evidence>
<organism evidence="2">
    <name type="scientific">Daucus carota subsp. sativus</name>
    <name type="common">Carrot</name>
    <dbReference type="NCBI Taxonomy" id="79200"/>
    <lineage>
        <taxon>Eukaryota</taxon>
        <taxon>Viridiplantae</taxon>
        <taxon>Streptophyta</taxon>
        <taxon>Embryophyta</taxon>
        <taxon>Tracheophyta</taxon>
        <taxon>Spermatophyta</taxon>
        <taxon>Magnoliopsida</taxon>
        <taxon>eudicotyledons</taxon>
        <taxon>Gunneridae</taxon>
        <taxon>Pentapetalae</taxon>
        <taxon>asterids</taxon>
        <taxon>campanulids</taxon>
        <taxon>Apiales</taxon>
        <taxon>Apiaceae</taxon>
        <taxon>Apioideae</taxon>
        <taxon>Scandiceae</taxon>
        <taxon>Daucinae</taxon>
        <taxon>Daucus</taxon>
        <taxon>Daucus sect. Daucus</taxon>
    </lineage>
</organism>
<evidence type="ECO:0000313" key="3">
    <source>
        <dbReference type="EMBL" id="WOG86147.1"/>
    </source>
</evidence>
<dbReference type="AlphaFoldDB" id="A0A166CK15"/>
<feature type="region of interest" description="Disordered" evidence="1">
    <location>
        <begin position="1"/>
        <end position="20"/>
    </location>
</feature>
<dbReference type="EMBL" id="CP093344">
    <property type="protein sequence ID" value="WOG86147.1"/>
    <property type="molecule type" value="Genomic_DNA"/>
</dbReference>
<dbReference type="EMBL" id="LNRQ01000002">
    <property type="protein sequence ID" value="KZN03994.1"/>
    <property type="molecule type" value="Genomic_DNA"/>
</dbReference>
<keyword evidence="4" id="KW-1185">Reference proteome</keyword>
<name>A0A166CK15_DAUCS</name>
<accession>A0A166CK15</accession>
<sequence>MSSLESSTEQNADNTNQASSQSKIITNEVLIDPVVQSLDQEMDETKLANQVVEPMSRDNEKETETLKEDAVKTKTAGVSEDVRNLTRDYSGLTGTYEGLCFICCVWCGYLLCFPCAQCYRFCESKFRSDNRSESA</sequence>
<reference evidence="3" key="2">
    <citation type="submission" date="2022-03" db="EMBL/GenBank/DDBJ databases">
        <title>Draft title - Genomic analysis of global carrot germplasm unveils the trajectory of domestication and the origin of high carotenoid orange carrot.</title>
        <authorList>
            <person name="Iorizzo M."/>
            <person name="Ellison S."/>
            <person name="Senalik D."/>
            <person name="Macko-Podgorni A."/>
            <person name="Grzebelus D."/>
            <person name="Bostan H."/>
            <person name="Rolling W."/>
            <person name="Curaba J."/>
            <person name="Simon P."/>
        </authorList>
    </citation>
    <scope>NUCLEOTIDE SEQUENCE</scope>
    <source>
        <tissue evidence="3">Leaf</tissue>
    </source>
</reference>
<dbReference type="Gramene" id="KZN03994">
    <property type="protein sequence ID" value="KZN03994"/>
    <property type="gene ID" value="DCAR_004856"/>
</dbReference>
<evidence type="ECO:0000313" key="4">
    <source>
        <dbReference type="Proteomes" id="UP000077755"/>
    </source>
</evidence>
<dbReference type="Proteomes" id="UP000077755">
    <property type="component" value="Chromosome 2"/>
</dbReference>
<reference evidence="2" key="1">
    <citation type="journal article" date="2016" name="Nat. Genet.">
        <title>A high-quality carrot genome assembly provides new insights into carotenoid accumulation and asterid genome evolution.</title>
        <authorList>
            <person name="Iorizzo M."/>
            <person name="Ellison S."/>
            <person name="Senalik D."/>
            <person name="Zeng P."/>
            <person name="Satapoomin P."/>
            <person name="Huang J."/>
            <person name="Bowman M."/>
            <person name="Iovene M."/>
            <person name="Sanseverino W."/>
            <person name="Cavagnaro P."/>
            <person name="Yildiz M."/>
            <person name="Macko-Podgorni A."/>
            <person name="Moranska E."/>
            <person name="Grzebelus E."/>
            <person name="Grzebelus D."/>
            <person name="Ashrafi H."/>
            <person name="Zheng Z."/>
            <person name="Cheng S."/>
            <person name="Spooner D."/>
            <person name="Van Deynze A."/>
            <person name="Simon P."/>
        </authorList>
    </citation>
    <scope>NUCLEOTIDE SEQUENCE [LARGE SCALE GENOMIC DNA]</scope>
    <source>
        <tissue evidence="2">Leaf</tissue>
    </source>
</reference>
<evidence type="ECO:0000313" key="2">
    <source>
        <dbReference type="EMBL" id="KZN03994.1"/>
    </source>
</evidence>
<protein>
    <submittedName>
        <fullName evidence="2">Uncharacterized protein</fullName>
    </submittedName>
</protein>
<proteinExistence type="predicted"/>